<organism evidence="1 2">
    <name type="scientific">Streptomyces bangladeshensis</name>
    <dbReference type="NCBI Taxonomy" id="295352"/>
    <lineage>
        <taxon>Bacteria</taxon>
        <taxon>Bacillati</taxon>
        <taxon>Actinomycetota</taxon>
        <taxon>Actinomycetes</taxon>
        <taxon>Kitasatosporales</taxon>
        <taxon>Streptomycetaceae</taxon>
        <taxon>Streptomyces</taxon>
    </lineage>
</organism>
<dbReference type="RefSeq" id="WP_346162187.1">
    <property type="nucleotide sequence ID" value="NZ_BAAAOQ010000003.1"/>
</dbReference>
<name>A0ABN3BD43_9ACTN</name>
<accession>A0ABN3BD43</accession>
<reference evidence="1 2" key="1">
    <citation type="journal article" date="2019" name="Int. J. Syst. Evol. Microbiol.">
        <title>The Global Catalogue of Microorganisms (GCM) 10K type strain sequencing project: providing services to taxonomists for standard genome sequencing and annotation.</title>
        <authorList>
            <consortium name="The Broad Institute Genomics Platform"/>
            <consortium name="The Broad Institute Genome Sequencing Center for Infectious Disease"/>
            <person name="Wu L."/>
            <person name="Ma J."/>
        </authorList>
    </citation>
    <scope>NUCLEOTIDE SEQUENCE [LARGE SCALE GENOMIC DNA]</scope>
    <source>
        <strain evidence="1 2">JCM 14924</strain>
    </source>
</reference>
<evidence type="ECO:0000313" key="1">
    <source>
        <dbReference type="EMBL" id="GAA2192760.1"/>
    </source>
</evidence>
<keyword evidence="2" id="KW-1185">Reference proteome</keyword>
<comment type="caution">
    <text evidence="1">The sequence shown here is derived from an EMBL/GenBank/DDBJ whole genome shotgun (WGS) entry which is preliminary data.</text>
</comment>
<gene>
    <name evidence="1" type="ORF">GCM10009787_11740</name>
</gene>
<sequence length="64" mass="7084">MPKFQIITTDGTSYVDGTDRHFEVFGVTETLTDYAEQGDYVVLRYSGGIEDGIPESRIAHVITA</sequence>
<dbReference type="Proteomes" id="UP001501391">
    <property type="component" value="Unassembled WGS sequence"/>
</dbReference>
<proteinExistence type="predicted"/>
<dbReference type="EMBL" id="BAAAOQ010000003">
    <property type="protein sequence ID" value="GAA2192760.1"/>
    <property type="molecule type" value="Genomic_DNA"/>
</dbReference>
<evidence type="ECO:0000313" key="2">
    <source>
        <dbReference type="Proteomes" id="UP001501391"/>
    </source>
</evidence>
<protein>
    <submittedName>
        <fullName evidence="1">Uncharacterized protein</fullName>
    </submittedName>
</protein>